<proteinExistence type="predicted"/>
<evidence type="ECO:0000256" key="1">
    <source>
        <dbReference type="SAM" id="Phobius"/>
    </source>
</evidence>
<keyword evidence="1" id="KW-1133">Transmembrane helix</keyword>
<protein>
    <recommendedName>
        <fullName evidence="2">DUF6534 domain-containing protein</fullName>
    </recommendedName>
</protein>
<feature type="domain" description="DUF6534" evidence="2">
    <location>
        <begin position="173"/>
        <end position="258"/>
    </location>
</feature>
<evidence type="ECO:0000259" key="2">
    <source>
        <dbReference type="Pfam" id="PF20152"/>
    </source>
</evidence>
<sequence>MDSLGGSANNFDPMLVIGPTQVCGLLSAALFGCLACQSYVYFARFTSDHFALKATVSAVILLQLGHFICIISILWTMTVSSYGDPSQLMALPVAVDLAIPLSGFTVFIAQLFYIFRLWKFTRNVLIPILCGMLAVGAQILTLILAVTATSMTDLMAFGDLQFLLIALLFIARAACDMVTTAGTAWSLRNKRCSGIEDTATMIDRLVCWTIETGLITSLMAIALATWFLVLKQSYVWFAVWMMWPNVVGNSLLASLNRRLLLRESWRVPRGDARSRGDMNTIIFRAGATQSQADPLENFRNLDVEVFQEAEGSTDQEYGQVSTPAVETRCRLSDAGVGP</sequence>
<dbReference type="Proteomes" id="UP000714275">
    <property type="component" value="Unassembled WGS sequence"/>
</dbReference>
<dbReference type="Pfam" id="PF20152">
    <property type="entry name" value="DUF6534"/>
    <property type="match status" value="1"/>
</dbReference>
<feature type="transmembrane region" description="Helical" evidence="1">
    <location>
        <begin position="234"/>
        <end position="255"/>
    </location>
</feature>
<reference evidence="3" key="1">
    <citation type="journal article" date="2020" name="New Phytol.">
        <title>Comparative genomics reveals dynamic genome evolution in host specialist ectomycorrhizal fungi.</title>
        <authorList>
            <person name="Lofgren L.A."/>
            <person name="Nguyen N.H."/>
            <person name="Vilgalys R."/>
            <person name="Ruytinx J."/>
            <person name="Liao H.L."/>
            <person name="Branco S."/>
            <person name="Kuo A."/>
            <person name="LaButti K."/>
            <person name="Lipzen A."/>
            <person name="Andreopoulos W."/>
            <person name="Pangilinan J."/>
            <person name="Riley R."/>
            <person name="Hundley H."/>
            <person name="Na H."/>
            <person name="Barry K."/>
            <person name="Grigoriev I.V."/>
            <person name="Stajich J.E."/>
            <person name="Kennedy P.G."/>
        </authorList>
    </citation>
    <scope>NUCLEOTIDE SEQUENCE</scope>
    <source>
        <strain evidence="3">DOB743</strain>
    </source>
</reference>
<organism evidence="3 4">
    <name type="scientific">Suillus placidus</name>
    <dbReference type="NCBI Taxonomy" id="48579"/>
    <lineage>
        <taxon>Eukaryota</taxon>
        <taxon>Fungi</taxon>
        <taxon>Dikarya</taxon>
        <taxon>Basidiomycota</taxon>
        <taxon>Agaricomycotina</taxon>
        <taxon>Agaricomycetes</taxon>
        <taxon>Agaricomycetidae</taxon>
        <taxon>Boletales</taxon>
        <taxon>Suillineae</taxon>
        <taxon>Suillaceae</taxon>
        <taxon>Suillus</taxon>
    </lineage>
</organism>
<dbReference type="PANTHER" id="PTHR40465">
    <property type="entry name" value="CHROMOSOME 1, WHOLE GENOME SHOTGUN SEQUENCE"/>
    <property type="match status" value="1"/>
</dbReference>
<gene>
    <name evidence="3" type="ORF">EV702DRAFT_1101199</name>
</gene>
<comment type="caution">
    <text evidence="3">The sequence shown here is derived from an EMBL/GenBank/DDBJ whole genome shotgun (WGS) entry which is preliminary data.</text>
</comment>
<keyword evidence="1" id="KW-0472">Membrane</keyword>
<evidence type="ECO:0000313" key="3">
    <source>
        <dbReference type="EMBL" id="KAG1777827.1"/>
    </source>
</evidence>
<feature type="transmembrane region" description="Helical" evidence="1">
    <location>
        <begin position="205"/>
        <end position="228"/>
    </location>
</feature>
<keyword evidence="1" id="KW-0812">Transmembrane</keyword>
<feature type="transmembrane region" description="Helical" evidence="1">
    <location>
        <begin position="160"/>
        <end position="185"/>
    </location>
</feature>
<feature type="transmembrane region" description="Helical" evidence="1">
    <location>
        <begin position="54"/>
        <end position="77"/>
    </location>
</feature>
<feature type="transmembrane region" description="Helical" evidence="1">
    <location>
        <begin position="124"/>
        <end position="148"/>
    </location>
</feature>
<name>A0A9P7D3K4_9AGAM</name>
<evidence type="ECO:0000313" key="4">
    <source>
        <dbReference type="Proteomes" id="UP000714275"/>
    </source>
</evidence>
<feature type="transmembrane region" description="Helical" evidence="1">
    <location>
        <begin position="16"/>
        <end position="42"/>
    </location>
</feature>
<dbReference type="AlphaFoldDB" id="A0A9P7D3K4"/>
<dbReference type="EMBL" id="JABBWD010000019">
    <property type="protein sequence ID" value="KAG1777827.1"/>
    <property type="molecule type" value="Genomic_DNA"/>
</dbReference>
<feature type="transmembrane region" description="Helical" evidence="1">
    <location>
        <begin position="97"/>
        <end position="115"/>
    </location>
</feature>
<accession>A0A9P7D3K4</accession>
<keyword evidence="4" id="KW-1185">Reference proteome</keyword>
<dbReference type="OrthoDB" id="2675711at2759"/>
<dbReference type="PANTHER" id="PTHR40465:SF1">
    <property type="entry name" value="DUF6534 DOMAIN-CONTAINING PROTEIN"/>
    <property type="match status" value="1"/>
</dbReference>
<dbReference type="InterPro" id="IPR045339">
    <property type="entry name" value="DUF6534"/>
</dbReference>